<evidence type="ECO:0000256" key="2">
    <source>
        <dbReference type="ARBA" id="ARBA00023125"/>
    </source>
</evidence>
<dbReference type="Gene3D" id="1.10.260.40">
    <property type="entry name" value="lambda repressor-like DNA-binding domains"/>
    <property type="match status" value="1"/>
</dbReference>
<dbReference type="PROSITE" id="PS50932">
    <property type="entry name" value="HTH_LACI_2"/>
    <property type="match status" value="1"/>
</dbReference>
<name>A0ABX0SKC8_9ACTN</name>
<feature type="region of interest" description="Disordered" evidence="4">
    <location>
        <begin position="1"/>
        <end position="23"/>
    </location>
</feature>
<dbReference type="InterPro" id="IPR010982">
    <property type="entry name" value="Lambda_DNA-bd_dom_sf"/>
</dbReference>
<dbReference type="EMBL" id="JAAMOZ010000001">
    <property type="protein sequence ID" value="NIH57146.1"/>
    <property type="molecule type" value="Genomic_DNA"/>
</dbReference>
<evidence type="ECO:0000256" key="4">
    <source>
        <dbReference type="SAM" id="MobiDB-lite"/>
    </source>
</evidence>
<dbReference type="CDD" id="cd01574">
    <property type="entry name" value="PBP1_LacI"/>
    <property type="match status" value="1"/>
</dbReference>
<dbReference type="Pfam" id="PF13377">
    <property type="entry name" value="Peripla_BP_3"/>
    <property type="match status" value="1"/>
</dbReference>
<evidence type="ECO:0000256" key="3">
    <source>
        <dbReference type="ARBA" id="ARBA00023163"/>
    </source>
</evidence>
<dbReference type="PANTHER" id="PTHR30146">
    <property type="entry name" value="LACI-RELATED TRANSCRIPTIONAL REPRESSOR"/>
    <property type="match status" value="1"/>
</dbReference>
<dbReference type="RefSeq" id="WP_167166611.1">
    <property type="nucleotide sequence ID" value="NZ_BAAAOO010000011.1"/>
</dbReference>
<keyword evidence="2 6" id="KW-0238">DNA-binding</keyword>
<comment type="caution">
    <text evidence="6">The sequence shown here is derived from an EMBL/GenBank/DDBJ whole genome shotgun (WGS) entry which is preliminary data.</text>
</comment>
<dbReference type="InterPro" id="IPR046335">
    <property type="entry name" value="LacI/GalR-like_sensor"/>
</dbReference>
<organism evidence="6 7">
    <name type="scientific">Brooklawnia cerclae</name>
    <dbReference type="NCBI Taxonomy" id="349934"/>
    <lineage>
        <taxon>Bacteria</taxon>
        <taxon>Bacillati</taxon>
        <taxon>Actinomycetota</taxon>
        <taxon>Actinomycetes</taxon>
        <taxon>Propionibacteriales</taxon>
        <taxon>Propionibacteriaceae</taxon>
        <taxon>Brooklawnia</taxon>
    </lineage>
</organism>
<dbReference type="CDD" id="cd01392">
    <property type="entry name" value="HTH_LacI"/>
    <property type="match status" value="1"/>
</dbReference>
<reference evidence="6 7" key="1">
    <citation type="submission" date="2020-02" db="EMBL/GenBank/DDBJ databases">
        <title>Sequencing the genomes of 1000 actinobacteria strains.</title>
        <authorList>
            <person name="Klenk H.-P."/>
        </authorList>
    </citation>
    <scope>NUCLEOTIDE SEQUENCE [LARGE SCALE GENOMIC DNA]</scope>
    <source>
        <strain evidence="6 7">DSM 19609</strain>
    </source>
</reference>
<keyword evidence="1" id="KW-0805">Transcription regulation</keyword>
<dbReference type="PROSITE" id="PS00356">
    <property type="entry name" value="HTH_LACI_1"/>
    <property type="match status" value="1"/>
</dbReference>
<dbReference type="SUPFAM" id="SSF53822">
    <property type="entry name" value="Periplasmic binding protein-like I"/>
    <property type="match status" value="1"/>
</dbReference>
<feature type="domain" description="HTH lacI-type" evidence="5">
    <location>
        <begin position="16"/>
        <end position="70"/>
    </location>
</feature>
<accession>A0ABX0SKC8</accession>
<evidence type="ECO:0000313" key="6">
    <source>
        <dbReference type="EMBL" id="NIH57146.1"/>
    </source>
</evidence>
<proteinExistence type="predicted"/>
<dbReference type="Gene3D" id="3.40.50.2300">
    <property type="match status" value="2"/>
</dbReference>
<dbReference type="Proteomes" id="UP000749311">
    <property type="component" value="Unassembled WGS sequence"/>
</dbReference>
<dbReference type="SUPFAM" id="SSF47413">
    <property type="entry name" value="lambda repressor-like DNA-binding domains"/>
    <property type="match status" value="1"/>
</dbReference>
<dbReference type="InterPro" id="IPR000843">
    <property type="entry name" value="HTH_LacI"/>
</dbReference>
<gene>
    <name evidence="6" type="ORF">FB473_001791</name>
</gene>
<protein>
    <submittedName>
        <fullName evidence="6">DNA-binding LacI/PurR family transcriptional regulator</fullName>
    </submittedName>
</protein>
<evidence type="ECO:0000256" key="1">
    <source>
        <dbReference type="ARBA" id="ARBA00023015"/>
    </source>
</evidence>
<evidence type="ECO:0000313" key="7">
    <source>
        <dbReference type="Proteomes" id="UP000749311"/>
    </source>
</evidence>
<keyword evidence="3" id="KW-0804">Transcription</keyword>
<evidence type="ECO:0000259" key="5">
    <source>
        <dbReference type="PROSITE" id="PS50932"/>
    </source>
</evidence>
<keyword evidence="7" id="KW-1185">Reference proteome</keyword>
<dbReference type="SMART" id="SM00354">
    <property type="entry name" value="HTH_LACI"/>
    <property type="match status" value="1"/>
</dbReference>
<dbReference type="InterPro" id="IPR028082">
    <property type="entry name" value="Peripla_BP_I"/>
</dbReference>
<dbReference type="PANTHER" id="PTHR30146:SF153">
    <property type="entry name" value="LACTOSE OPERON REPRESSOR"/>
    <property type="match status" value="1"/>
</dbReference>
<dbReference type="GO" id="GO:0003677">
    <property type="term" value="F:DNA binding"/>
    <property type="evidence" value="ECO:0007669"/>
    <property type="project" value="UniProtKB-KW"/>
</dbReference>
<sequence length="353" mass="37016">MNVGRSARRQAGGRPPSLKDVAERARVSHQTVSRVINDLPGVRPSTRSRVLEAIDDLGYRRNNAARTLVTQRSGIIGLIAVGSFLFGPTSTLAAVEEAARRHGYVSLLATLRAGAESGLTDAVEAALNHDVEALVVIASRESLVRRTAELRLSIPVIVVGPSPADVDDLAALSVDQAAGAVAAIDHLAALGHRSVALLAGPQDWVDAQQRFAAAHRACDRHGMSWQVLAGDWTSRSGYQAGLSLVADREAGRGSPTAVFAANDQMALGVLAALNEAGVGVPEEISVVGFDDIAGADYFSPPLTTVRQDFTTLGHKVLRATLAALAGEAPDLSPVPAELRVRASTTPPRLIVPR</sequence>
<dbReference type="Pfam" id="PF00356">
    <property type="entry name" value="LacI"/>
    <property type="match status" value="1"/>
</dbReference>